<evidence type="ECO:0000313" key="5">
    <source>
        <dbReference type="EMBL" id="GJJ15733.1"/>
    </source>
</evidence>
<reference evidence="5" key="1">
    <citation type="submission" date="2021-10" db="EMBL/GenBank/DDBJ databases">
        <title>De novo Genome Assembly of Clathrus columnatus (Basidiomycota, Fungi) Using Illumina and Nanopore Sequence Data.</title>
        <authorList>
            <person name="Ogiso-Tanaka E."/>
            <person name="Itagaki H."/>
            <person name="Hosoya T."/>
            <person name="Hosaka K."/>
        </authorList>
    </citation>
    <scope>NUCLEOTIDE SEQUENCE</scope>
    <source>
        <strain evidence="5">MO-923</strain>
    </source>
</reference>
<dbReference type="Gene3D" id="3.30.428.10">
    <property type="entry name" value="HIT-like"/>
    <property type="match status" value="1"/>
</dbReference>
<evidence type="ECO:0000256" key="1">
    <source>
        <dbReference type="PIRSR" id="PIRSR601310-1"/>
    </source>
</evidence>
<name>A0AAV5ASX2_9AGAM</name>
<keyword evidence="6" id="KW-1185">Reference proteome</keyword>
<feature type="short sequence motif" description="Histidine triad motif" evidence="2 3">
    <location>
        <begin position="435"/>
        <end position="439"/>
    </location>
</feature>
<dbReference type="PANTHER" id="PTHR46648">
    <property type="entry name" value="HIT FAMILY PROTEIN 1"/>
    <property type="match status" value="1"/>
</dbReference>
<evidence type="ECO:0000256" key="3">
    <source>
        <dbReference type="PROSITE-ProRule" id="PRU00464"/>
    </source>
</evidence>
<dbReference type="Pfam" id="PF01230">
    <property type="entry name" value="HIT"/>
    <property type="match status" value="1"/>
</dbReference>
<dbReference type="InterPro" id="IPR001310">
    <property type="entry name" value="Histidine_triad_HIT"/>
</dbReference>
<evidence type="ECO:0000256" key="2">
    <source>
        <dbReference type="PIRSR" id="PIRSR601310-3"/>
    </source>
</evidence>
<accession>A0AAV5ASX2</accession>
<dbReference type="GO" id="GO:0003824">
    <property type="term" value="F:catalytic activity"/>
    <property type="evidence" value="ECO:0007669"/>
    <property type="project" value="InterPro"/>
</dbReference>
<dbReference type="PANTHER" id="PTHR46648:SF1">
    <property type="entry name" value="ADENOSINE 5'-MONOPHOSPHORAMIDASE HNT1"/>
    <property type="match status" value="1"/>
</dbReference>
<dbReference type="InterPro" id="IPR036265">
    <property type="entry name" value="HIT-like_sf"/>
</dbReference>
<sequence length="494" mass="55590">MAMHTLSPRFRQLQPELILQIFEAVVAQGDINTALMLSHISSWVQPVVESQIYHTVVLFTTEQIASFAYVVKKRPASFFKKHVRRLWIAPQQIQSQSTSHHRNNISRTIANILAACNHVDDLSIDQSYLTTENGNNSESFNNNNNCRPTFVFMVTSSMIFCNLPTVMLSNVTHLYLLNGQIHPDTVQKISKLPRLTHMAVSYAMNANMAYILRTINALLQSRTLVRLLILPWQMFASSASSAGQSSVEASATFSLEQSRLMAELNKLKKDNQHRIVLIPKIIGRQEQFKLWKNFEMSSSDFFKKVATDTRPPIPGPRPNRCAMDDRSLFVHKQYRGANQVEIAQSWKGDTATVTSASGSTTTSDNFCVFCRIVQNVAPAFKIFYQYDQRVSELPPNIAAAVGAAVSKVANALTKALNNTALNIVCNQEYAQAVPHVHYHIVPAPVFDNANADHATLTFAPLTNFEMHRQEFLSRHSELDDEEGHRLCQNIKSKL</sequence>
<dbReference type="SUPFAM" id="SSF54197">
    <property type="entry name" value="HIT-like"/>
    <property type="match status" value="1"/>
</dbReference>
<evidence type="ECO:0000313" key="6">
    <source>
        <dbReference type="Proteomes" id="UP001050691"/>
    </source>
</evidence>
<feature type="active site" description="Tele-AMP-histidine intermediate" evidence="1">
    <location>
        <position position="437"/>
    </location>
</feature>
<dbReference type="PROSITE" id="PS51084">
    <property type="entry name" value="HIT_2"/>
    <property type="match status" value="1"/>
</dbReference>
<organism evidence="5 6">
    <name type="scientific">Clathrus columnatus</name>
    <dbReference type="NCBI Taxonomy" id="1419009"/>
    <lineage>
        <taxon>Eukaryota</taxon>
        <taxon>Fungi</taxon>
        <taxon>Dikarya</taxon>
        <taxon>Basidiomycota</taxon>
        <taxon>Agaricomycotina</taxon>
        <taxon>Agaricomycetes</taxon>
        <taxon>Phallomycetidae</taxon>
        <taxon>Phallales</taxon>
        <taxon>Clathraceae</taxon>
        <taxon>Clathrus</taxon>
    </lineage>
</organism>
<protein>
    <recommendedName>
        <fullName evidence="4">HIT domain-containing protein</fullName>
    </recommendedName>
</protein>
<dbReference type="InterPro" id="IPR011146">
    <property type="entry name" value="HIT-like"/>
</dbReference>
<proteinExistence type="predicted"/>
<gene>
    <name evidence="5" type="ORF">Clacol_010011</name>
</gene>
<dbReference type="GO" id="GO:0009117">
    <property type="term" value="P:nucleotide metabolic process"/>
    <property type="evidence" value="ECO:0007669"/>
    <property type="project" value="TreeGrafter"/>
</dbReference>
<evidence type="ECO:0000259" key="4">
    <source>
        <dbReference type="PROSITE" id="PS51084"/>
    </source>
</evidence>
<feature type="domain" description="HIT" evidence="4">
    <location>
        <begin position="376"/>
        <end position="451"/>
    </location>
</feature>
<comment type="caution">
    <text evidence="5">The sequence shown here is derived from an EMBL/GenBank/DDBJ whole genome shotgun (WGS) entry which is preliminary data.</text>
</comment>
<dbReference type="EMBL" id="BPWL01000011">
    <property type="protein sequence ID" value="GJJ15733.1"/>
    <property type="molecule type" value="Genomic_DNA"/>
</dbReference>
<dbReference type="AlphaFoldDB" id="A0AAV5ASX2"/>
<dbReference type="Proteomes" id="UP001050691">
    <property type="component" value="Unassembled WGS sequence"/>
</dbReference>